<dbReference type="AlphaFoldDB" id="A0A291B9U5"/>
<dbReference type="KEGG" id="elux:BTN50_1286"/>
<evidence type="ECO:0000313" key="1">
    <source>
        <dbReference type="EMBL" id="ATF09772.1"/>
    </source>
</evidence>
<evidence type="ECO:0000313" key="2">
    <source>
        <dbReference type="Proteomes" id="UP000218160"/>
    </source>
</evidence>
<protein>
    <recommendedName>
        <fullName evidence="3">Mobile element protein</fullName>
    </recommendedName>
</protein>
<gene>
    <name evidence="1" type="ORF">BTN50_1286</name>
</gene>
<accession>A0A291B9U5</accession>
<proteinExistence type="predicted"/>
<organism evidence="1 2">
    <name type="scientific">Candidatus Enterovibrio altilux</name>
    <dbReference type="NCBI Taxonomy" id="1927128"/>
    <lineage>
        <taxon>Bacteria</taxon>
        <taxon>Pseudomonadati</taxon>
        <taxon>Pseudomonadota</taxon>
        <taxon>Gammaproteobacteria</taxon>
        <taxon>Vibrionales</taxon>
        <taxon>Vibrionaceae</taxon>
        <taxon>Enterovibrio</taxon>
    </lineage>
</organism>
<reference evidence="2" key="1">
    <citation type="submission" date="2017-04" db="EMBL/GenBank/DDBJ databases">
        <title>Genome evolution of the luminous symbionts of deep sea anglerfish.</title>
        <authorList>
            <person name="Hendry T.A."/>
        </authorList>
    </citation>
    <scope>NUCLEOTIDE SEQUENCE [LARGE SCALE GENOMIC DNA]</scope>
</reference>
<dbReference type="EMBL" id="CP020660">
    <property type="protein sequence ID" value="ATF09772.1"/>
    <property type="molecule type" value="Genomic_DNA"/>
</dbReference>
<name>A0A291B9U5_9GAMM</name>
<sequence length="57" mass="6279">MVDIHAYEIIAAELSATNMADGGVLSNLLKQSHRKANGILADGVYDSRQCYETVRIR</sequence>
<keyword evidence="2" id="KW-1185">Reference proteome</keyword>
<evidence type="ECO:0008006" key="3">
    <source>
        <dbReference type="Google" id="ProtNLM"/>
    </source>
</evidence>
<dbReference type="Proteomes" id="UP000218160">
    <property type="component" value="Chromosome 1"/>
</dbReference>